<dbReference type="InterPro" id="IPR051283">
    <property type="entry name" value="Sec_Metabolite_Acyltrans"/>
</dbReference>
<dbReference type="Proteomes" id="UP000661280">
    <property type="component" value="Chromosome 1"/>
</dbReference>
<evidence type="ECO:0000256" key="3">
    <source>
        <dbReference type="SAM" id="MobiDB-lite"/>
    </source>
</evidence>
<evidence type="ECO:0008006" key="6">
    <source>
        <dbReference type="Google" id="ProtNLM"/>
    </source>
</evidence>
<accession>A0A7R7W0R5</accession>
<name>A0A7R7W0R5_ASPKA</name>
<feature type="region of interest" description="Disordered" evidence="3">
    <location>
        <begin position="178"/>
        <end position="212"/>
    </location>
</feature>
<gene>
    <name evidence="4" type="ORF">AKAW2_11319S</name>
</gene>
<dbReference type="OrthoDB" id="1862401at2759"/>
<sequence length="499" mass="56158">MILRHTRMTARTHTPSFQPYTLTPLDHLLPPHHVFAYMSFRPEQPSEAVDAIESGLSNLVSQWPFLAGNVAMVQKEKRGNVTELQPPTTSDLLQCPLLRVKRHQRTISDALASPVIDYEMLSVPKTLSDSSPIPAVRFQANVMQDGIILCLAWHHQVMDSLGVTIILHALARSCSGRDRKSADARRLPMDRDKEEQARRRINQAATTSNPDLKDAYCETSYEEIRGRQPGPIICRRYTMHTDRVNYLKNSCNNLAHELAKGYSTSQKISQSESQYKLENISSDDLVTALAWLSVSRARRRVASKHSSDLPRVSSLSRNIEVRSILQPPLPRSYLGNSLVLAKSQCDWEDIPTPQEAFPVTRKRMDKETINALLKLALMSRAKCKSIQDEQIRGLIGRVEECGDFSSVSGAPAEVIMSSLRKTDIYASDWGKRLGPLLDFDTIDGRTDGLTLILPDRNPAKRGESNWEVRVNLPVEVMEEFGKDELLLWVTEAEKPGARL</sequence>
<keyword evidence="5" id="KW-1185">Reference proteome</keyword>
<evidence type="ECO:0000256" key="1">
    <source>
        <dbReference type="ARBA" id="ARBA00022679"/>
    </source>
</evidence>
<protein>
    <recommendedName>
        <fullName evidence="6">O-acetyltransferase</fullName>
    </recommendedName>
</protein>
<organism evidence="4 5">
    <name type="scientific">Aspergillus kawachii</name>
    <name type="common">White koji mold</name>
    <name type="synonym">Aspergillus awamori var. kawachi</name>
    <dbReference type="NCBI Taxonomy" id="1069201"/>
    <lineage>
        <taxon>Eukaryota</taxon>
        <taxon>Fungi</taxon>
        <taxon>Dikarya</taxon>
        <taxon>Ascomycota</taxon>
        <taxon>Pezizomycotina</taxon>
        <taxon>Eurotiomycetes</taxon>
        <taxon>Eurotiomycetidae</taxon>
        <taxon>Eurotiales</taxon>
        <taxon>Aspergillaceae</taxon>
        <taxon>Aspergillus</taxon>
        <taxon>Aspergillus subgen. Circumdati</taxon>
    </lineage>
</organism>
<dbReference type="RefSeq" id="XP_041538039.1">
    <property type="nucleotide sequence ID" value="XM_041683790.1"/>
</dbReference>
<keyword evidence="1" id="KW-0808">Transferase</keyword>
<evidence type="ECO:0000313" key="5">
    <source>
        <dbReference type="Proteomes" id="UP000661280"/>
    </source>
</evidence>
<dbReference type="PANTHER" id="PTHR31896">
    <property type="entry name" value="FAMILY REGULATORY PROTEIN, PUTATIVE (AFU_ORTHOLOGUE AFUA_3G14730)-RELATED"/>
    <property type="match status" value="1"/>
</dbReference>
<dbReference type="GO" id="GO:0016746">
    <property type="term" value="F:acyltransferase activity"/>
    <property type="evidence" value="ECO:0007669"/>
    <property type="project" value="UniProtKB-KW"/>
</dbReference>
<feature type="compositionally biased region" description="Basic and acidic residues" evidence="3">
    <location>
        <begin position="178"/>
        <end position="198"/>
    </location>
</feature>
<dbReference type="GeneID" id="64955598"/>
<evidence type="ECO:0000256" key="2">
    <source>
        <dbReference type="ARBA" id="ARBA00023315"/>
    </source>
</evidence>
<dbReference type="EMBL" id="AP024425">
    <property type="protein sequence ID" value="BCR94273.1"/>
    <property type="molecule type" value="Genomic_DNA"/>
</dbReference>
<evidence type="ECO:0000313" key="4">
    <source>
        <dbReference type="EMBL" id="BCR94273.1"/>
    </source>
</evidence>
<proteinExistence type="predicted"/>
<dbReference type="Gene3D" id="3.30.559.10">
    <property type="entry name" value="Chloramphenicol acetyltransferase-like domain"/>
    <property type="match status" value="2"/>
</dbReference>
<dbReference type="PANTHER" id="PTHR31896:SF64">
    <property type="entry name" value="TRICHOTHECENE 3-O-ACETYLTRANSFERASE"/>
    <property type="match status" value="1"/>
</dbReference>
<dbReference type="AlphaFoldDB" id="A0A7R7W0R5"/>
<dbReference type="KEGG" id="aluc:AKAW2_11319S"/>
<reference evidence="4" key="2">
    <citation type="submission" date="2021-02" db="EMBL/GenBank/DDBJ databases">
        <title>Aspergillus luchuensis mut. kawachii IFO 4304 genome sequence.</title>
        <authorList>
            <person name="Mori K."/>
            <person name="Kadooka C."/>
            <person name="Goto M."/>
            <person name="Futagami T."/>
        </authorList>
    </citation>
    <scope>NUCLEOTIDE SEQUENCE</scope>
    <source>
        <strain evidence="4">IFO 4308</strain>
    </source>
</reference>
<reference evidence="4" key="1">
    <citation type="submission" date="2021-01" db="EMBL/GenBank/DDBJ databases">
        <authorList>
            <consortium name="Aspergillus luchuensis mut. kawachii IFO 4304 genome sequencing consortium"/>
            <person name="Kazuki M."/>
            <person name="Futagami T."/>
        </authorList>
    </citation>
    <scope>NUCLEOTIDE SEQUENCE</scope>
    <source>
        <strain evidence="4">IFO 4308</strain>
    </source>
</reference>
<keyword evidence="2" id="KW-0012">Acyltransferase</keyword>
<dbReference type="Pfam" id="PF02458">
    <property type="entry name" value="Transferase"/>
    <property type="match status" value="1"/>
</dbReference>
<dbReference type="InterPro" id="IPR023213">
    <property type="entry name" value="CAT-like_dom_sf"/>
</dbReference>